<dbReference type="Pfam" id="PF14947">
    <property type="entry name" value="HTH_45"/>
    <property type="match status" value="1"/>
</dbReference>
<dbReference type="AlphaFoldDB" id="H2C775"/>
<protein>
    <submittedName>
        <fullName evidence="2">Putative transcriptional regulator</fullName>
    </submittedName>
</protein>
<organism evidence="2 3">
    <name type="scientific">Metallosphaera yellowstonensis MK1</name>
    <dbReference type="NCBI Taxonomy" id="671065"/>
    <lineage>
        <taxon>Archaea</taxon>
        <taxon>Thermoproteota</taxon>
        <taxon>Thermoprotei</taxon>
        <taxon>Sulfolobales</taxon>
        <taxon>Sulfolobaceae</taxon>
        <taxon>Metallosphaera</taxon>
    </lineage>
</organism>
<accession>H2C775</accession>
<dbReference type="Proteomes" id="UP000003980">
    <property type="component" value="Unassembled WGS sequence"/>
</dbReference>
<sequence length="108" mass="12393">MGSDKKRGKMDIYCDILRVCESGSNKTRIMYKANLSYELLKRYMWELESSGLIIVSGKTVRLTEKGKRVLLLIARAKSIRKELEEVEHTISEYVGKDVEKIKATSNYG</sequence>
<dbReference type="InterPro" id="IPR036388">
    <property type="entry name" value="WH-like_DNA-bd_sf"/>
</dbReference>
<proteinExistence type="predicted"/>
<dbReference type="Gene3D" id="1.10.10.10">
    <property type="entry name" value="Winged helix-like DNA-binding domain superfamily/Winged helix DNA-binding domain"/>
    <property type="match status" value="1"/>
</dbReference>
<dbReference type="HOGENOM" id="CLU_159725_2_0_2"/>
<dbReference type="eggNOG" id="arCOG01055">
    <property type="taxonomic scope" value="Archaea"/>
</dbReference>
<dbReference type="InterPro" id="IPR036390">
    <property type="entry name" value="WH_DNA-bd_sf"/>
</dbReference>
<evidence type="ECO:0000259" key="1">
    <source>
        <dbReference type="Pfam" id="PF14947"/>
    </source>
</evidence>
<dbReference type="EMBL" id="JH597770">
    <property type="protein sequence ID" value="EHP68001.1"/>
    <property type="molecule type" value="Genomic_DNA"/>
</dbReference>
<dbReference type="OrthoDB" id="140255at2157"/>
<keyword evidence="3" id="KW-1185">Reference proteome</keyword>
<dbReference type="RefSeq" id="WP_009073982.1">
    <property type="nucleotide sequence ID" value="NZ_JH597770.1"/>
</dbReference>
<evidence type="ECO:0000313" key="3">
    <source>
        <dbReference type="Proteomes" id="UP000003980"/>
    </source>
</evidence>
<dbReference type="InterPro" id="IPR038723">
    <property type="entry name" value="ArnR1-like_HTH"/>
</dbReference>
<reference evidence="2 3" key="1">
    <citation type="submission" date="2012-01" db="EMBL/GenBank/DDBJ databases">
        <title>Improved High-Quality Draft sequence of Metallosphaera yellowstonensis MK1.</title>
        <authorList>
            <consortium name="US DOE Joint Genome Institute"/>
            <person name="Lucas S."/>
            <person name="Han J."/>
            <person name="Cheng J.-F."/>
            <person name="Goodwin L."/>
            <person name="Pitluck S."/>
            <person name="Peters L."/>
            <person name="Teshima H."/>
            <person name="Detter J.C."/>
            <person name="Han C."/>
            <person name="Tapia R."/>
            <person name="Land M."/>
            <person name="Hauser L."/>
            <person name="Kyrpides N."/>
            <person name="Kozubal M."/>
            <person name="Macur R.E."/>
            <person name="Jay Z."/>
            <person name="Inskeep W."/>
            <person name="Woyke T."/>
        </authorList>
    </citation>
    <scope>NUCLEOTIDE SEQUENCE [LARGE SCALE GENOMIC DNA]</scope>
    <source>
        <strain evidence="2 3">MK1</strain>
    </source>
</reference>
<evidence type="ECO:0000313" key="2">
    <source>
        <dbReference type="EMBL" id="EHP68001.1"/>
    </source>
</evidence>
<feature type="domain" description="ArnR1-like winged helix-turn-helix" evidence="1">
    <location>
        <begin position="6"/>
        <end position="79"/>
    </location>
</feature>
<gene>
    <name evidence="2" type="ORF">MetMK1DRAFT_00024240</name>
</gene>
<dbReference type="SUPFAM" id="SSF46785">
    <property type="entry name" value="Winged helix' DNA-binding domain"/>
    <property type="match status" value="1"/>
</dbReference>
<name>H2C775_9CREN</name>